<dbReference type="PANTHER" id="PTHR11236">
    <property type="entry name" value="AMINOBENZOATE/ANTHRANILATE SYNTHASE"/>
    <property type="match status" value="1"/>
</dbReference>
<dbReference type="SUPFAM" id="SSF56322">
    <property type="entry name" value="ADC synthase"/>
    <property type="match status" value="1"/>
</dbReference>
<dbReference type="InterPro" id="IPR019999">
    <property type="entry name" value="Anth_synth_I-like"/>
</dbReference>
<dbReference type="GO" id="GO:0000162">
    <property type="term" value="P:L-tryptophan biosynthetic process"/>
    <property type="evidence" value="ECO:0007669"/>
    <property type="project" value="TreeGrafter"/>
</dbReference>
<dbReference type="PANTHER" id="PTHR11236:SF50">
    <property type="entry name" value="AMINODEOXYCHORISMATE SYNTHASE COMPONENT 1"/>
    <property type="match status" value="1"/>
</dbReference>
<sequence>MDDTGSNFRKCLNTWGKNGVPFVFLVDYAMERPMAWKLDEIDSSEVLFDLNGFHNIPQPVHLLKQVDFIFDKRPITFEAYLPRFERVVKNLKAGNSFLVNLSVPTPLDTDLSLNEIFLLSDAPYRFLLGNKFVCFSPEIFIRINGKRIASFPMKGTIDASVPDAENRILNDPKEAAEHATIVDLIRNDLSMVCRKVWVERYRYIDTIQVYKKKLLQVSSEVAGLLPEDFDGKYGDLLWKLLPAGSICGAPKPSTLHIIREAEGYDRGYYTGVMGYFDGKNFESAVMIRFIENQADQLVFKSGGGITAQSNAQSEYQELIDKVYLPFPHVTKVMH</sequence>
<dbReference type="InterPro" id="IPR015890">
    <property type="entry name" value="Chorismate_C"/>
</dbReference>
<proteinExistence type="predicted"/>
<name>A0A916ND17_9BACT</name>
<dbReference type="AlphaFoldDB" id="A0A916ND17"/>
<gene>
    <name evidence="2" type="primary">menF_2</name>
    <name evidence="2" type="ORF">DYBT9275_04187</name>
</gene>
<evidence type="ECO:0000313" key="3">
    <source>
        <dbReference type="Proteomes" id="UP000680038"/>
    </source>
</evidence>
<dbReference type="GO" id="GO:0046820">
    <property type="term" value="F:4-amino-4-deoxychorismate synthase activity"/>
    <property type="evidence" value="ECO:0007669"/>
    <property type="project" value="TreeGrafter"/>
</dbReference>
<dbReference type="GO" id="GO:0008909">
    <property type="term" value="F:isochorismate synthase activity"/>
    <property type="evidence" value="ECO:0007669"/>
    <property type="project" value="UniProtKB-EC"/>
</dbReference>
<keyword evidence="2" id="KW-0413">Isomerase</keyword>
<feature type="domain" description="Chorismate-utilising enzyme C-terminal" evidence="1">
    <location>
        <begin position="77"/>
        <end position="321"/>
    </location>
</feature>
<dbReference type="EC" id="5.4.4.2" evidence="2"/>
<dbReference type="InterPro" id="IPR005801">
    <property type="entry name" value="ADC_synthase"/>
</dbReference>
<accession>A0A916ND17</accession>
<dbReference type="Gene3D" id="3.60.120.10">
    <property type="entry name" value="Anthranilate synthase"/>
    <property type="match status" value="1"/>
</dbReference>
<dbReference type="RefSeq" id="WP_215240588.1">
    <property type="nucleotide sequence ID" value="NZ_CAJRAF010000002.1"/>
</dbReference>
<dbReference type="NCBIfam" id="NF005486">
    <property type="entry name" value="PRK07093.1"/>
    <property type="match status" value="1"/>
</dbReference>
<dbReference type="EMBL" id="CAJRAF010000002">
    <property type="protein sequence ID" value="CAG5008070.1"/>
    <property type="molecule type" value="Genomic_DNA"/>
</dbReference>
<organism evidence="2 3">
    <name type="scientific">Dyadobacter helix</name>
    <dbReference type="NCBI Taxonomy" id="2822344"/>
    <lineage>
        <taxon>Bacteria</taxon>
        <taxon>Pseudomonadati</taxon>
        <taxon>Bacteroidota</taxon>
        <taxon>Cytophagia</taxon>
        <taxon>Cytophagales</taxon>
        <taxon>Spirosomataceae</taxon>
        <taxon>Dyadobacter</taxon>
    </lineage>
</organism>
<evidence type="ECO:0000259" key="1">
    <source>
        <dbReference type="Pfam" id="PF00425"/>
    </source>
</evidence>
<dbReference type="Pfam" id="PF00425">
    <property type="entry name" value="Chorismate_bind"/>
    <property type="match status" value="1"/>
</dbReference>
<reference evidence="2" key="1">
    <citation type="submission" date="2021-04" db="EMBL/GenBank/DDBJ databases">
        <authorList>
            <person name="Rodrigo-Torres L."/>
            <person name="Arahal R. D."/>
            <person name="Lucena T."/>
        </authorList>
    </citation>
    <scope>NUCLEOTIDE SEQUENCE</scope>
    <source>
        <strain evidence="2">CECT 9275</strain>
    </source>
</reference>
<evidence type="ECO:0000313" key="2">
    <source>
        <dbReference type="EMBL" id="CAG5008070.1"/>
    </source>
</evidence>
<dbReference type="Proteomes" id="UP000680038">
    <property type="component" value="Unassembled WGS sequence"/>
</dbReference>
<dbReference type="PRINTS" id="PR00095">
    <property type="entry name" value="ANTSNTHASEI"/>
</dbReference>
<comment type="caution">
    <text evidence="2">The sequence shown here is derived from an EMBL/GenBank/DDBJ whole genome shotgun (WGS) entry which is preliminary data.</text>
</comment>
<protein>
    <submittedName>
        <fullName evidence="2">Isochorismate synthase MenF</fullName>
        <ecNumber evidence="2">5.4.4.2</ecNumber>
    </submittedName>
</protein>
<keyword evidence="3" id="KW-1185">Reference proteome</keyword>